<sequence length="64" mass="6697">ALQASVPAGGCRPFGLAVAVRARRRCPCRLPLPAVAPASGIATTGCCPFERHRPPLTLIVTVYL</sequence>
<comment type="caution">
    <text evidence="1">The sequence shown here is derived from an EMBL/GenBank/DDBJ whole genome shotgun (WGS) entry which is preliminary data.</text>
</comment>
<dbReference type="AlphaFoldDB" id="A0A426YXR9"/>
<protein>
    <submittedName>
        <fullName evidence="1">Uncharacterized protein</fullName>
    </submittedName>
</protein>
<evidence type="ECO:0000313" key="1">
    <source>
        <dbReference type="EMBL" id="RRT56527.1"/>
    </source>
</evidence>
<dbReference type="EMBL" id="AMZH03009587">
    <property type="protein sequence ID" value="RRT56527.1"/>
    <property type="molecule type" value="Genomic_DNA"/>
</dbReference>
<evidence type="ECO:0000313" key="2">
    <source>
        <dbReference type="Proteomes" id="UP000287651"/>
    </source>
</evidence>
<name>A0A426YXR9_ENSVE</name>
<organism evidence="1 2">
    <name type="scientific">Ensete ventricosum</name>
    <name type="common">Abyssinian banana</name>
    <name type="synonym">Musa ensete</name>
    <dbReference type="NCBI Taxonomy" id="4639"/>
    <lineage>
        <taxon>Eukaryota</taxon>
        <taxon>Viridiplantae</taxon>
        <taxon>Streptophyta</taxon>
        <taxon>Embryophyta</taxon>
        <taxon>Tracheophyta</taxon>
        <taxon>Spermatophyta</taxon>
        <taxon>Magnoliopsida</taxon>
        <taxon>Liliopsida</taxon>
        <taxon>Zingiberales</taxon>
        <taxon>Musaceae</taxon>
        <taxon>Ensete</taxon>
    </lineage>
</organism>
<feature type="non-terminal residue" evidence="1">
    <location>
        <position position="1"/>
    </location>
</feature>
<reference evidence="1 2" key="1">
    <citation type="journal article" date="2014" name="Agronomy (Basel)">
        <title>A Draft Genome Sequence for Ensete ventricosum, the Drought-Tolerant Tree Against Hunger.</title>
        <authorList>
            <person name="Harrison J."/>
            <person name="Moore K.A."/>
            <person name="Paszkiewicz K."/>
            <person name="Jones T."/>
            <person name="Grant M."/>
            <person name="Ambacheew D."/>
            <person name="Muzemil S."/>
            <person name="Studholme D.J."/>
        </authorList>
    </citation>
    <scope>NUCLEOTIDE SEQUENCE [LARGE SCALE GENOMIC DNA]</scope>
</reference>
<proteinExistence type="predicted"/>
<dbReference type="Proteomes" id="UP000287651">
    <property type="component" value="Unassembled WGS sequence"/>
</dbReference>
<gene>
    <name evidence="1" type="ORF">B296_00042894</name>
</gene>
<accession>A0A426YXR9</accession>